<gene>
    <name evidence="1" type="ORF">PMA4326_009570</name>
</gene>
<evidence type="ECO:0000313" key="1">
    <source>
        <dbReference type="EMBL" id="QHE96846.1"/>
    </source>
</evidence>
<evidence type="ECO:0000313" key="2">
    <source>
        <dbReference type="Proteomes" id="UP000003811"/>
    </source>
</evidence>
<proteinExistence type="predicted"/>
<dbReference type="Proteomes" id="UP000003811">
    <property type="component" value="Chromosome"/>
</dbReference>
<dbReference type="EMBL" id="CP047260">
    <property type="protein sequence ID" value="QHE96846.1"/>
    <property type="molecule type" value="Genomic_DNA"/>
</dbReference>
<dbReference type="AlphaFoldDB" id="A0A8T8C0E1"/>
<name>A0A8T8C0E1_PSEYM</name>
<protein>
    <submittedName>
        <fullName evidence="1">Uncharacterized protein</fullName>
    </submittedName>
</protein>
<reference evidence="1 2" key="1">
    <citation type="journal article" date="2011" name="PLoS Pathog.">
        <title>Dynamic evolution of pathogenicity revealed by sequencing and comparative genomics of 19 Pseudomonas syringae isolates.</title>
        <authorList>
            <person name="Baltrus D.A."/>
            <person name="Nishimura M.T."/>
            <person name="Romanchuk A."/>
            <person name="Chang J.H."/>
            <person name="Mukhtar M.S."/>
            <person name="Cherkis K."/>
            <person name="Roach J."/>
            <person name="Grant S.R."/>
            <person name="Jones C.D."/>
            <person name="Dangl J.L."/>
        </authorList>
    </citation>
    <scope>NUCLEOTIDE SEQUENCE [LARGE SCALE GENOMIC DNA]</scope>
    <source>
        <strain evidence="1 2">ES4326</strain>
    </source>
</reference>
<accession>A0A8T8C0E1</accession>
<sequence length="89" mass="9510">MNKSNTTLGSTRDTVFIAVTEVMGIIGDDMAKHPSDVLLTISLSGGHECAVVGGALTADAIDRLKSLLCELKRRQAAEGDSDKTLHVWR</sequence>
<organism evidence="1 2">
    <name type="scientific">Pseudomonas syringae pv. maculicola str. ES4326</name>
    <dbReference type="NCBI Taxonomy" id="629265"/>
    <lineage>
        <taxon>Bacteria</taxon>
        <taxon>Pseudomonadati</taxon>
        <taxon>Pseudomonadota</taxon>
        <taxon>Gammaproteobacteria</taxon>
        <taxon>Pseudomonadales</taxon>
        <taxon>Pseudomonadaceae</taxon>
        <taxon>Pseudomonas</taxon>
    </lineage>
</organism>
<dbReference type="RefSeq" id="WP_042912946.1">
    <property type="nucleotide sequence ID" value="NZ_CP047260.1"/>
</dbReference>